<name>A0A6L2JNJ5_TANCI</name>
<proteinExistence type="predicted"/>
<evidence type="ECO:0000259" key="1">
    <source>
        <dbReference type="Pfam" id="PF07727"/>
    </source>
</evidence>
<dbReference type="AlphaFoldDB" id="A0A6L2JNJ5"/>
<protein>
    <submittedName>
        <fullName evidence="3">RNA-directed DNA polymerase, eukaryota</fullName>
    </submittedName>
</protein>
<keyword evidence="3" id="KW-0548">Nucleotidyltransferase</keyword>
<sequence>MYQGINIGGDLVNLSHMFYADDAVFVGQWCESNITTLVHVLECFYKAFGLRINMSKSKIMGVNVDCDKVNRAAVRLGCLVLKTPFSYLCSIVGGHMSWKHTWNEIVERVKKRLSKWKMKTLSIGGRMSLVKSVLGSMPIFHFSIFKVPLGVFHILEGLRSHFYNGHETNSKKASWAIHGEDGRIGTTTRGGPKSCWMVIIQEMYDLSKNGIDLLKYLRIKLGNGENTAFWKDKWCPGGTLKDRNPRGGCEQEQFEKVKELMKEVSLAPMSDRWTWELENTGDFSVALVMTDSLPTRFNISRRGICIDSILCANCDTGVKTASHLFFSCCMARKVAKLITRWWNVSDEEFDSYVDWVAWLVSIRLPMKNKKMLEGVFYVMWWLLWLFRNKIIFEDKAPKMEMFFDDSSVRTRGQLANSCLFSYLLSSIELANVAEALRDADWVSAMQEELDQFARLKVRRLVPRPEGKSVIKTKWIFKNKKDESSLVIRNKAKLVAVGYSQQEGIDYDKTFAPVARIEAIRLFLAYVAHKNFTVFQMDVKTAFLNGILKEEVYVG</sequence>
<dbReference type="GO" id="GO:0003964">
    <property type="term" value="F:RNA-directed DNA polymerase activity"/>
    <property type="evidence" value="ECO:0007669"/>
    <property type="project" value="UniProtKB-KW"/>
</dbReference>
<evidence type="ECO:0000259" key="2">
    <source>
        <dbReference type="Pfam" id="PF13966"/>
    </source>
</evidence>
<keyword evidence="3" id="KW-0695">RNA-directed DNA polymerase</keyword>
<gene>
    <name evidence="3" type="ORF">Tci_010636</name>
</gene>
<feature type="domain" description="Reverse transcriptase Ty1/copia-type" evidence="1">
    <location>
        <begin position="456"/>
        <end position="553"/>
    </location>
</feature>
<evidence type="ECO:0000313" key="3">
    <source>
        <dbReference type="EMBL" id="GEU38658.1"/>
    </source>
</evidence>
<feature type="non-terminal residue" evidence="3">
    <location>
        <position position="554"/>
    </location>
</feature>
<reference evidence="3" key="1">
    <citation type="journal article" date="2019" name="Sci. Rep.">
        <title>Draft genome of Tanacetum cinerariifolium, the natural source of mosquito coil.</title>
        <authorList>
            <person name="Yamashiro T."/>
            <person name="Shiraishi A."/>
            <person name="Satake H."/>
            <person name="Nakayama K."/>
        </authorList>
    </citation>
    <scope>NUCLEOTIDE SEQUENCE</scope>
</reference>
<dbReference type="Pfam" id="PF07727">
    <property type="entry name" value="RVT_2"/>
    <property type="match status" value="1"/>
</dbReference>
<dbReference type="PANTHER" id="PTHR33116">
    <property type="entry name" value="REVERSE TRANSCRIPTASE ZINC-BINDING DOMAIN-CONTAINING PROTEIN-RELATED-RELATED"/>
    <property type="match status" value="1"/>
</dbReference>
<accession>A0A6L2JNJ5</accession>
<dbReference type="InterPro" id="IPR026960">
    <property type="entry name" value="RVT-Znf"/>
</dbReference>
<keyword evidence="3" id="KW-0808">Transferase</keyword>
<organism evidence="3">
    <name type="scientific">Tanacetum cinerariifolium</name>
    <name type="common">Dalmatian daisy</name>
    <name type="synonym">Chrysanthemum cinerariifolium</name>
    <dbReference type="NCBI Taxonomy" id="118510"/>
    <lineage>
        <taxon>Eukaryota</taxon>
        <taxon>Viridiplantae</taxon>
        <taxon>Streptophyta</taxon>
        <taxon>Embryophyta</taxon>
        <taxon>Tracheophyta</taxon>
        <taxon>Spermatophyta</taxon>
        <taxon>Magnoliopsida</taxon>
        <taxon>eudicotyledons</taxon>
        <taxon>Gunneridae</taxon>
        <taxon>Pentapetalae</taxon>
        <taxon>asterids</taxon>
        <taxon>campanulids</taxon>
        <taxon>Asterales</taxon>
        <taxon>Asteraceae</taxon>
        <taxon>Asteroideae</taxon>
        <taxon>Anthemideae</taxon>
        <taxon>Anthemidinae</taxon>
        <taxon>Tanacetum</taxon>
    </lineage>
</organism>
<dbReference type="InterPro" id="IPR013103">
    <property type="entry name" value="RVT_2"/>
</dbReference>
<dbReference type="Pfam" id="PF13966">
    <property type="entry name" value="zf-RVT"/>
    <property type="match status" value="1"/>
</dbReference>
<feature type="domain" description="Reverse transcriptase zinc-binding" evidence="2">
    <location>
        <begin position="273"/>
        <end position="334"/>
    </location>
</feature>
<dbReference type="EMBL" id="BKCJ010001079">
    <property type="protein sequence ID" value="GEU38658.1"/>
    <property type="molecule type" value="Genomic_DNA"/>
</dbReference>
<comment type="caution">
    <text evidence="3">The sequence shown here is derived from an EMBL/GenBank/DDBJ whole genome shotgun (WGS) entry which is preliminary data.</text>
</comment>
<dbReference type="PANTHER" id="PTHR33116:SF79">
    <property type="entry name" value="REVERSE TRANSCRIPTASE DOMAIN, ZINC FINGER, CCHC-TYPE-RELATED"/>
    <property type="match status" value="1"/>
</dbReference>